<feature type="non-terminal residue" evidence="1">
    <location>
        <position position="139"/>
    </location>
</feature>
<dbReference type="AlphaFoldDB" id="A0A367LFN2"/>
<protein>
    <submittedName>
        <fullName evidence="1">Uncharacterized protein</fullName>
    </submittedName>
</protein>
<dbReference type="EMBL" id="LKCN02000007">
    <property type="protein sequence ID" value="RCI13229.1"/>
    <property type="molecule type" value="Genomic_DNA"/>
</dbReference>
<keyword evidence="2" id="KW-1185">Reference proteome</keyword>
<sequence>MPTSLQLIQPSTIHLFSLFSHRFNFLNQSVAIAISQHHFNSGCCWGKLSVIGSVYAAARERLEATPLPLTDDDPLVTNCRTLSCAAVTKNVFMRTQRETDTHMPACDTLPLFASLSVVSPELISPPLTYYIYIIYICMC</sequence>
<organism evidence="1 2">
    <name type="scientific">Ophiocordyceps polyrhachis-furcata BCC 54312</name>
    <dbReference type="NCBI Taxonomy" id="1330021"/>
    <lineage>
        <taxon>Eukaryota</taxon>
        <taxon>Fungi</taxon>
        <taxon>Dikarya</taxon>
        <taxon>Ascomycota</taxon>
        <taxon>Pezizomycotina</taxon>
        <taxon>Sordariomycetes</taxon>
        <taxon>Hypocreomycetidae</taxon>
        <taxon>Hypocreales</taxon>
        <taxon>Ophiocordycipitaceae</taxon>
        <taxon>Ophiocordyceps</taxon>
    </lineage>
</organism>
<reference evidence="1 2" key="1">
    <citation type="journal article" date="2015" name="BMC Genomics">
        <title>Insights from the genome of Ophiocordyceps polyrhachis-furcata to pathogenicity and host specificity in insect fungi.</title>
        <authorList>
            <person name="Wichadakul D."/>
            <person name="Kobmoo N."/>
            <person name="Ingsriswang S."/>
            <person name="Tangphatsornruang S."/>
            <person name="Chantasingh D."/>
            <person name="Luangsa-ard J.J."/>
            <person name="Eurwilaichitr L."/>
        </authorList>
    </citation>
    <scope>NUCLEOTIDE SEQUENCE [LARGE SCALE GENOMIC DNA]</scope>
    <source>
        <strain evidence="1 2">BCC 54312</strain>
    </source>
</reference>
<evidence type="ECO:0000313" key="2">
    <source>
        <dbReference type="Proteomes" id="UP000253664"/>
    </source>
</evidence>
<comment type="caution">
    <text evidence="1">The sequence shown here is derived from an EMBL/GenBank/DDBJ whole genome shotgun (WGS) entry which is preliminary data.</text>
</comment>
<gene>
    <name evidence="1" type="ORF">L249_0820</name>
</gene>
<name>A0A367LFN2_9HYPO</name>
<dbReference type="Proteomes" id="UP000253664">
    <property type="component" value="Unassembled WGS sequence"/>
</dbReference>
<proteinExistence type="predicted"/>
<accession>A0A367LFN2</accession>
<evidence type="ECO:0000313" key="1">
    <source>
        <dbReference type="EMBL" id="RCI13229.1"/>
    </source>
</evidence>